<keyword evidence="2" id="KW-1185">Reference proteome</keyword>
<reference evidence="1 2" key="1">
    <citation type="submission" date="2018-10" db="EMBL/GenBank/DDBJ databases">
        <title>Draft genome sequence of the microsporidian Tubulinosema ratisbonensis.</title>
        <authorList>
            <person name="Polonais V."/>
            <person name="Peyretaillade E."/>
            <person name="Niehus S."/>
            <person name="Wawrzyniak I."/>
            <person name="Franchet A."/>
            <person name="Gaspin C."/>
            <person name="Reichstadt M."/>
            <person name="Belser C."/>
            <person name="Labadie K."/>
            <person name="Delbac F."/>
            <person name="Ferrandon D."/>
        </authorList>
    </citation>
    <scope>NUCLEOTIDE SEQUENCE [LARGE SCALE GENOMIC DNA]</scope>
    <source>
        <strain evidence="1 2">Franzen</strain>
    </source>
</reference>
<evidence type="ECO:0000313" key="2">
    <source>
        <dbReference type="Proteomes" id="UP000282876"/>
    </source>
</evidence>
<proteinExistence type="predicted"/>
<name>A0A437AMB7_9MICR</name>
<dbReference type="AlphaFoldDB" id="A0A437AMB7"/>
<comment type="caution">
    <text evidence="1">The sequence shown here is derived from an EMBL/GenBank/DDBJ whole genome shotgun (WGS) entry which is preliminary data.</text>
</comment>
<dbReference type="EMBL" id="RCSS01000290">
    <property type="protein sequence ID" value="RVD92167.1"/>
    <property type="molecule type" value="Genomic_DNA"/>
</dbReference>
<evidence type="ECO:0000313" key="1">
    <source>
        <dbReference type="EMBL" id="RVD92167.1"/>
    </source>
</evidence>
<dbReference type="VEuPathDB" id="MicrosporidiaDB:TUBRATIS_13380"/>
<gene>
    <name evidence="1" type="ORF">TUBRATIS_13380</name>
</gene>
<dbReference type="Proteomes" id="UP000282876">
    <property type="component" value="Unassembled WGS sequence"/>
</dbReference>
<accession>A0A437AMB7</accession>
<protein>
    <submittedName>
        <fullName evidence="1">Uncharacterized protein</fullName>
    </submittedName>
</protein>
<sequence>MKRIILHFVICLAPKRRETDFLDPDSINKRSKSEEKIESDQLDTSISSVSEHILTNRGQSVSITNPDLLNTNGKETCLHELSSNSFRTLNEEPRNELLDYMIRILDNDIDSSFRQVEADQDNNIQSYLNVEQEDLFSYISTKDLTLPSNNIDFMASKPNKNDFLNSKNYISIIPFVNEDIYNFDPEKISYVPNKEILENAVGVYFYLKNYISNVLPSTAKNILKQYENENKKINSSISKLIVKKSSKKSPPNNFQTFAFKLTLALEERFTIRMMNLYRVLAYDQRHALNPDFDFLFKNVKFCEFYQKFISSSLVHSYFKKENLTQNIEEPTKKTIFLFKGFNEFYMKYAQSLIQFYNYNFGHYYKKFNPIFGVSDPQLQKDYFQVWVFDLFNNKTNSLLIVLFPELRVILDRIPLLFNFVIHYKRLHFFFSLLVLKLNFHLPKIKSEFDKLGEDLLITDSEFMNLFCLEIRCFICILSLFIFTEEDTIKIMFLKAFACYMRSLDSNILKYFLFDEYTILENKKDALKQTQIDFNSKNNFYLINKVATSGIPKCDILSISPNFVKLENPGLIIQNEWINSIKKDSRKGSRVYEVESESLFIVKQVTEIFREYLTTFN</sequence>
<organism evidence="1 2">
    <name type="scientific">Tubulinosema ratisbonensis</name>
    <dbReference type="NCBI Taxonomy" id="291195"/>
    <lineage>
        <taxon>Eukaryota</taxon>
        <taxon>Fungi</taxon>
        <taxon>Fungi incertae sedis</taxon>
        <taxon>Microsporidia</taxon>
        <taxon>Tubulinosematoidea</taxon>
        <taxon>Tubulinosematidae</taxon>
        <taxon>Tubulinosema</taxon>
    </lineage>
</organism>